<name>A0A133Y3K3_9LACT</name>
<keyword evidence="4 8" id="KW-1133">Transmembrane helix</keyword>
<feature type="transmembrane region" description="Helical" evidence="8">
    <location>
        <begin position="396"/>
        <end position="413"/>
    </location>
</feature>
<evidence type="ECO:0000313" key="9">
    <source>
        <dbReference type="EMBL" id="KXB37782.1"/>
    </source>
</evidence>
<dbReference type="PANTHER" id="PTHR45711">
    <property type="entry name" value="CHLORIDE CHANNEL PROTEIN"/>
    <property type="match status" value="1"/>
</dbReference>
<evidence type="ECO:0000256" key="2">
    <source>
        <dbReference type="ARBA" id="ARBA00022448"/>
    </source>
</evidence>
<keyword evidence="3 8" id="KW-0812">Transmembrane</keyword>
<dbReference type="InterPro" id="IPR001807">
    <property type="entry name" value="ClC"/>
</dbReference>
<dbReference type="Pfam" id="PF00654">
    <property type="entry name" value="Voltage_CLC"/>
    <property type="match status" value="1"/>
</dbReference>
<dbReference type="PANTHER" id="PTHR45711:SF6">
    <property type="entry name" value="CHLORIDE CHANNEL PROTEIN"/>
    <property type="match status" value="1"/>
</dbReference>
<evidence type="ECO:0000256" key="3">
    <source>
        <dbReference type="ARBA" id="ARBA00022692"/>
    </source>
</evidence>
<keyword evidence="6 8" id="KW-0472">Membrane</keyword>
<dbReference type="GO" id="GO:0005247">
    <property type="term" value="F:voltage-gated chloride channel activity"/>
    <property type="evidence" value="ECO:0007669"/>
    <property type="project" value="TreeGrafter"/>
</dbReference>
<reference evidence="9 10" key="1">
    <citation type="submission" date="2016-01" db="EMBL/GenBank/DDBJ databases">
        <authorList>
            <person name="Oliw E.H."/>
        </authorList>
    </citation>
    <scope>NUCLEOTIDE SEQUENCE [LARGE SCALE GENOMIC DNA]</scope>
    <source>
        <strain evidence="9 10">KA00635</strain>
    </source>
</reference>
<dbReference type="GO" id="GO:0005886">
    <property type="term" value="C:plasma membrane"/>
    <property type="evidence" value="ECO:0007669"/>
    <property type="project" value="TreeGrafter"/>
</dbReference>
<comment type="caution">
    <text evidence="9">The sequence shown here is derived from an EMBL/GenBank/DDBJ whole genome shotgun (WGS) entry which is preliminary data.</text>
</comment>
<dbReference type="STRING" id="87541.AWM71_02520"/>
<accession>A0A133Y3K3</accession>
<dbReference type="EMBL" id="LSCQ01000019">
    <property type="protein sequence ID" value="KXB37782.1"/>
    <property type="molecule type" value="Genomic_DNA"/>
</dbReference>
<proteinExistence type="predicted"/>
<feature type="transmembrane region" description="Helical" evidence="8">
    <location>
        <begin position="194"/>
        <end position="212"/>
    </location>
</feature>
<dbReference type="CDD" id="cd01031">
    <property type="entry name" value="EriC"/>
    <property type="match status" value="1"/>
</dbReference>
<evidence type="ECO:0000313" key="10">
    <source>
        <dbReference type="Proteomes" id="UP000070422"/>
    </source>
</evidence>
<protein>
    <submittedName>
        <fullName evidence="9">Chloride transporter, ClC family</fullName>
    </submittedName>
</protein>
<dbReference type="SUPFAM" id="SSF81340">
    <property type="entry name" value="Clc chloride channel"/>
    <property type="match status" value="1"/>
</dbReference>
<feature type="transmembrane region" description="Helical" evidence="8">
    <location>
        <begin position="158"/>
        <end position="182"/>
    </location>
</feature>
<feature type="transmembrane region" description="Helical" evidence="8">
    <location>
        <begin position="21"/>
        <end position="42"/>
    </location>
</feature>
<evidence type="ECO:0000256" key="7">
    <source>
        <dbReference type="ARBA" id="ARBA00023214"/>
    </source>
</evidence>
<keyword evidence="5" id="KW-0406">Ion transport</keyword>
<feature type="transmembrane region" description="Helical" evidence="8">
    <location>
        <begin position="62"/>
        <end position="81"/>
    </location>
</feature>
<keyword evidence="2" id="KW-0813">Transport</keyword>
<dbReference type="AlphaFoldDB" id="A0A133Y3K3"/>
<dbReference type="Gene3D" id="1.10.3080.10">
    <property type="entry name" value="Clc chloride channel"/>
    <property type="match status" value="1"/>
</dbReference>
<dbReference type="PATRIC" id="fig|87541.4.peg.342"/>
<evidence type="ECO:0000256" key="6">
    <source>
        <dbReference type="ARBA" id="ARBA00023136"/>
    </source>
</evidence>
<organism evidence="9 10">
    <name type="scientific">Aerococcus christensenii</name>
    <dbReference type="NCBI Taxonomy" id="87541"/>
    <lineage>
        <taxon>Bacteria</taxon>
        <taxon>Bacillati</taxon>
        <taxon>Bacillota</taxon>
        <taxon>Bacilli</taxon>
        <taxon>Lactobacillales</taxon>
        <taxon>Aerococcaceae</taxon>
        <taxon>Aerococcus</taxon>
    </lineage>
</organism>
<feature type="transmembrane region" description="Helical" evidence="8">
    <location>
        <begin position="274"/>
        <end position="298"/>
    </location>
</feature>
<gene>
    <name evidence="9" type="ORF">HMPREF3187_00341</name>
</gene>
<dbReference type="PRINTS" id="PR00762">
    <property type="entry name" value="CLCHANNEL"/>
</dbReference>
<keyword evidence="7" id="KW-0868">Chloride</keyword>
<evidence type="ECO:0000256" key="5">
    <source>
        <dbReference type="ARBA" id="ARBA00023065"/>
    </source>
</evidence>
<evidence type="ECO:0000256" key="1">
    <source>
        <dbReference type="ARBA" id="ARBA00004141"/>
    </source>
</evidence>
<sequence length="438" mass="47811">MEDLEHNLKTKEEMEVVHLSTLFWLLVTGVLCGIVITCYKLGIHYLSKGMTTLLKVCQGSWIASLGFVLLFVGLATVVYFMDQQDAHVKGSGIPVIYGLIEHKWSVNWRKGLPLKFLTSLLTVGSGLTLGREGPSVQMGGLVGQAVHEITGRKEEQKYFVGASAGAGLAVAFNAPLAGMLFAVEEIYKRTNRRVFLSSALTVFAAIFCSDLWMGNRPSLINIPNFQVTSLAQYGYLVVLGLLAGLSGVLFNVVIVDGKEFYGRLPFNNYLKFVFPFVVTALFLLMDGELFGAGESIILMPLQGNPSWMRLVYFYGVKLLLLFLAFGAGTPGGSLVPLLVIGSLMGNIYGSILCNLGFIAPEMVLIFSLLGMCGHFAAIVRSPITAVVLIVEMTGGAFHYYLALALVSLLAYTLSEAIGSKPFYDDLYERMLAKQKKKE</sequence>
<comment type="subcellular location">
    <subcellularLocation>
        <location evidence="1">Membrane</location>
        <topology evidence="1">Multi-pass membrane protein</topology>
    </subcellularLocation>
</comment>
<dbReference type="InterPro" id="IPR014743">
    <property type="entry name" value="Cl-channel_core"/>
</dbReference>
<evidence type="ECO:0000256" key="4">
    <source>
        <dbReference type="ARBA" id="ARBA00022989"/>
    </source>
</evidence>
<evidence type="ECO:0000256" key="8">
    <source>
        <dbReference type="SAM" id="Phobius"/>
    </source>
</evidence>
<dbReference type="Proteomes" id="UP000070422">
    <property type="component" value="Unassembled WGS sequence"/>
</dbReference>
<feature type="transmembrane region" description="Helical" evidence="8">
    <location>
        <begin position="233"/>
        <end position="254"/>
    </location>
</feature>